<keyword evidence="3" id="KW-1185">Reference proteome</keyword>
<dbReference type="PANTHER" id="PTHR11236:SF50">
    <property type="entry name" value="AMINODEOXYCHORISMATE SYNTHASE COMPONENT 1"/>
    <property type="match status" value="1"/>
</dbReference>
<dbReference type="GO" id="GO:0000162">
    <property type="term" value="P:L-tryptophan biosynthetic process"/>
    <property type="evidence" value="ECO:0007669"/>
    <property type="project" value="TreeGrafter"/>
</dbReference>
<dbReference type="SUPFAM" id="SSF56322">
    <property type="entry name" value="ADC synthase"/>
    <property type="match status" value="1"/>
</dbReference>
<dbReference type="AlphaFoldDB" id="A0A1M6SY04"/>
<dbReference type="RefSeq" id="WP_073456896.1">
    <property type="nucleotide sequence ID" value="NZ_FRAP01000007.1"/>
</dbReference>
<protein>
    <submittedName>
        <fullName evidence="2">Para-aminobenzoate synthetase / 4-amino-4-deoxychorismate lyase</fullName>
    </submittedName>
</protein>
<dbReference type="PRINTS" id="PR00095">
    <property type="entry name" value="ANTSNTHASEI"/>
</dbReference>
<dbReference type="InterPro" id="IPR043132">
    <property type="entry name" value="BCAT-like_C"/>
</dbReference>
<evidence type="ECO:0000313" key="3">
    <source>
        <dbReference type="Proteomes" id="UP000184363"/>
    </source>
</evidence>
<dbReference type="SUPFAM" id="SSF56752">
    <property type="entry name" value="D-aminoacid aminotransferase-like PLP-dependent enzymes"/>
    <property type="match status" value="1"/>
</dbReference>
<dbReference type="OrthoDB" id="3518032at2"/>
<sequence>MSGPAGSWARFDDMRSGRALAFTGPFRELVARHPDEVRPVLAEVARRTAAGEWAAGFVAYEAAPGLDAALRTHPPQEGLPLVWFGIGPAPVEVDPVALPPAGPGWRWTPRWDADRHARAVQAVRERIAAGDTYQVNLTMRLEAPIAEHPRRLYARLAHAQRGAHHAFLDTGRFAIAGASPELFFELRGDHVLMRPMKGTARRGRTTAEDAEIVAALRASSKERAENIMIVDLVRNDLARIARTGTVRVPALVRPEKYETVHQLTSDVEARLLPGAGLVDVFEALFPCGSVTGAPKAATMDIIAELEDLPRGVYCGAVGFVAPPTAPVQARFSVAIRTVVADRLRDHAVYGSGGGITWSSDPAAEHAEVLAKAAVLDVQPEDVHLIETLRYEPGRGPLRLQLHLERMADSAAYLGFPFDVDAARAAVADAVQGSTDDARVRITAHRDGAVRVAVGPAPDPGPARVVVDPEPISSRSRWPYHKTSRRGPFEERLARHPAVDDVLLVNERGELTESCTANLAVLLEGRWWTPPLSSGCLPGVARRVLLEAGVLAERVVRPADLERASAVALVNSLRGWRPVVVVPVEEAAASGVASAAR</sequence>
<dbReference type="EMBL" id="FRAP01000007">
    <property type="protein sequence ID" value="SHK49530.1"/>
    <property type="molecule type" value="Genomic_DNA"/>
</dbReference>
<name>A0A1M6SY04_PSETH</name>
<dbReference type="InterPro" id="IPR043131">
    <property type="entry name" value="BCAT-like_N"/>
</dbReference>
<accession>A0A1M6SY04</accession>
<gene>
    <name evidence="2" type="ORF">SAMN05443637_10724</name>
</gene>
<dbReference type="Gene3D" id="3.20.10.10">
    <property type="entry name" value="D-amino Acid Aminotransferase, subunit A, domain 2"/>
    <property type="match status" value="1"/>
</dbReference>
<dbReference type="GO" id="GO:0016829">
    <property type="term" value="F:lyase activity"/>
    <property type="evidence" value="ECO:0007669"/>
    <property type="project" value="UniProtKB-KW"/>
</dbReference>
<reference evidence="2 3" key="1">
    <citation type="submission" date="2016-11" db="EMBL/GenBank/DDBJ databases">
        <authorList>
            <person name="Jaros S."/>
            <person name="Januszkiewicz K."/>
            <person name="Wedrychowicz H."/>
        </authorList>
    </citation>
    <scope>NUCLEOTIDE SEQUENCE [LARGE SCALE GENOMIC DNA]</scope>
    <source>
        <strain evidence="2 3">DSM 43832</strain>
    </source>
</reference>
<dbReference type="Pfam" id="PF00425">
    <property type="entry name" value="Chorismate_bind"/>
    <property type="match status" value="1"/>
</dbReference>
<dbReference type="InterPro" id="IPR036038">
    <property type="entry name" value="Aminotransferase-like"/>
</dbReference>
<dbReference type="Gene3D" id="3.30.470.10">
    <property type="match status" value="1"/>
</dbReference>
<evidence type="ECO:0000313" key="2">
    <source>
        <dbReference type="EMBL" id="SHK49530.1"/>
    </source>
</evidence>
<proteinExistence type="predicted"/>
<dbReference type="Pfam" id="PF01063">
    <property type="entry name" value="Aminotran_4"/>
    <property type="match status" value="1"/>
</dbReference>
<dbReference type="GO" id="GO:0046820">
    <property type="term" value="F:4-amino-4-deoxychorismate synthase activity"/>
    <property type="evidence" value="ECO:0007669"/>
    <property type="project" value="TreeGrafter"/>
</dbReference>
<feature type="domain" description="Chorismate-utilising enzyme C-terminal" evidence="1">
    <location>
        <begin position="114"/>
        <end position="371"/>
    </location>
</feature>
<dbReference type="InterPro" id="IPR019999">
    <property type="entry name" value="Anth_synth_I-like"/>
</dbReference>
<keyword evidence="2" id="KW-0456">Lyase</keyword>
<evidence type="ECO:0000259" key="1">
    <source>
        <dbReference type="Pfam" id="PF00425"/>
    </source>
</evidence>
<dbReference type="InterPro" id="IPR001544">
    <property type="entry name" value="Aminotrans_IV"/>
</dbReference>
<dbReference type="PANTHER" id="PTHR11236">
    <property type="entry name" value="AMINOBENZOATE/ANTHRANILATE SYNTHASE"/>
    <property type="match status" value="1"/>
</dbReference>
<dbReference type="STRING" id="1848.SAMN05443637_10724"/>
<dbReference type="InterPro" id="IPR015890">
    <property type="entry name" value="Chorismate_C"/>
</dbReference>
<organism evidence="2 3">
    <name type="scientific">Pseudonocardia thermophila</name>
    <dbReference type="NCBI Taxonomy" id="1848"/>
    <lineage>
        <taxon>Bacteria</taxon>
        <taxon>Bacillati</taxon>
        <taxon>Actinomycetota</taxon>
        <taxon>Actinomycetes</taxon>
        <taxon>Pseudonocardiales</taxon>
        <taxon>Pseudonocardiaceae</taxon>
        <taxon>Pseudonocardia</taxon>
    </lineage>
</organism>
<dbReference type="InterPro" id="IPR005801">
    <property type="entry name" value="ADC_synthase"/>
</dbReference>
<dbReference type="Gene3D" id="3.60.120.10">
    <property type="entry name" value="Anthranilate synthase"/>
    <property type="match status" value="1"/>
</dbReference>
<dbReference type="Proteomes" id="UP000184363">
    <property type="component" value="Unassembled WGS sequence"/>
</dbReference>